<keyword evidence="2" id="KW-1185">Reference proteome</keyword>
<gene>
    <name evidence="1" type="ORF">M9Y10_015590</name>
</gene>
<dbReference type="EMBL" id="JAPFFF010000002">
    <property type="protein sequence ID" value="KAK8897627.1"/>
    <property type="molecule type" value="Genomic_DNA"/>
</dbReference>
<dbReference type="PANTHER" id="PTHR10000">
    <property type="entry name" value="PHOSPHOSERINE PHOSPHATASE"/>
    <property type="match status" value="1"/>
</dbReference>
<dbReference type="Proteomes" id="UP001470230">
    <property type="component" value="Unassembled WGS sequence"/>
</dbReference>
<evidence type="ECO:0008006" key="3">
    <source>
        <dbReference type="Google" id="ProtNLM"/>
    </source>
</evidence>
<proteinExistence type="predicted"/>
<evidence type="ECO:0000313" key="2">
    <source>
        <dbReference type="Proteomes" id="UP001470230"/>
    </source>
</evidence>
<dbReference type="NCBIfam" id="TIGR01484">
    <property type="entry name" value="HAD-SF-IIB"/>
    <property type="match status" value="1"/>
</dbReference>
<dbReference type="SFLD" id="SFLDG01144">
    <property type="entry name" value="C2.B.4:_PGP_Like"/>
    <property type="match status" value="1"/>
</dbReference>
<dbReference type="InterPro" id="IPR000150">
    <property type="entry name" value="Cof"/>
</dbReference>
<reference evidence="1 2" key="1">
    <citation type="submission" date="2024-04" db="EMBL/GenBank/DDBJ databases">
        <title>Tritrichomonas musculus Genome.</title>
        <authorList>
            <person name="Alves-Ferreira E."/>
            <person name="Grigg M."/>
            <person name="Lorenzi H."/>
            <person name="Galac M."/>
        </authorList>
    </citation>
    <scope>NUCLEOTIDE SEQUENCE [LARGE SCALE GENOMIC DNA]</scope>
    <source>
        <strain evidence="1 2">EAF2021</strain>
    </source>
</reference>
<dbReference type="InterPro" id="IPR036412">
    <property type="entry name" value="HAD-like_sf"/>
</dbReference>
<name>A0ABR2L366_9EUKA</name>
<dbReference type="NCBIfam" id="TIGR00099">
    <property type="entry name" value="Cof-subfamily"/>
    <property type="match status" value="1"/>
</dbReference>
<dbReference type="PROSITE" id="PS01228">
    <property type="entry name" value="COF_1"/>
    <property type="match status" value="1"/>
</dbReference>
<dbReference type="InterPro" id="IPR023214">
    <property type="entry name" value="HAD_sf"/>
</dbReference>
<organism evidence="1 2">
    <name type="scientific">Tritrichomonas musculus</name>
    <dbReference type="NCBI Taxonomy" id="1915356"/>
    <lineage>
        <taxon>Eukaryota</taxon>
        <taxon>Metamonada</taxon>
        <taxon>Parabasalia</taxon>
        <taxon>Tritrichomonadida</taxon>
        <taxon>Tritrichomonadidae</taxon>
        <taxon>Tritrichomonas</taxon>
    </lineage>
</organism>
<dbReference type="PROSITE" id="PS01229">
    <property type="entry name" value="COF_2"/>
    <property type="match status" value="1"/>
</dbReference>
<dbReference type="InterPro" id="IPR006379">
    <property type="entry name" value="HAD-SF_hydro_IIB"/>
</dbReference>
<dbReference type="SFLD" id="SFLDS00003">
    <property type="entry name" value="Haloacid_Dehalogenase"/>
    <property type="match status" value="1"/>
</dbReference>
<accession>A0ABR2L366</accession>
<dbReference type="SUPFAM" id="SSF56784">
    <property type="entry name" value="HAD-like"/>
    <property type="match status" value="1"/>
</dbReference>
<dbReference type="PANTHER" id="PTHR10000:SF8">
    <property type="entry name" value="HAD SUPERFAMILY HYDROLASE-LIKE, TYPE 3"/>
    <property type="match status" value="1"/>
</dbReference>
<dbReference type="SFLD" id="SFLDG01140">
    <property type="entry name" value="C2.B:_Phosphomannomutase_and_P"/>
    <property type="match status" value="1"/>
</dbReference>
<sequence length="267" mass="30408">MNIKAVFCDIDGTLLNDQHEITLATKLSIQNLQKKNIKFVLVSGRSPSGIYSIIQNNFNHCPIISYNGAIILDENKKLIYQKGMTHQKATQIINYIEENNFDLTWNLFSFDDWITQNRQDPQVQLEEKSLQTFSKEGQINSLPADQIIHNILCMCNPQKITEIWEKISKKFPDCTVVKSSKTFIDIMVEGVNKAEAVSYLCKRWNVDVKDAAAFGDNYNDCEMLETVGHGIVMGNAPEDIRNRFSEVTLDNNHDGISVALKKMKIID</sequence>
<dbReference type="Gene3D" id="3.40.50.1000">
    <property type="entry name" value="HAD superfamily/HAD-like"/>
    <property type="match status" value="1"/>
</dbReference>
<comment type="caution">
    <text evidence="1">The sequence shown here is derived from an EMBL/GenBank/DDBJ whole genome shotgun (WGS) entry which is preliminary data.</text>
</comment>
<dbReference type="CDD" id="cd07516">
    <property type="entry name" value="HAD_Pase"/>
    <property type="match status" value="1"/>
</dbReference>
<protein>
    <recommendedName>
        <fullName evidence="3">Haloacid dehalogenase-like hydrolase family protein</fullName>
    </recommendedName>
</protein>
<dbReference type="Gene3D" id="3.30.1240.10">
    <property type="match status" value="1"/>
</dbReference>
<dbReference type="Pfam" id="PF08282">
    <property type="entry name" value="Hydrolase_3"/>
    <property type="match status" value="1"/>
</dbReference>
<evidence type="ECO:0000313" key="1">
    <source>
        <dbReference type="EMBL" id="KAK8897627.1"/>
    </source>
</evidence>